<dbReference type="EMBL" id="CP060244">
    <property type="protein sequence ID" value="QNT79087.1"/>
    <property type="molecule type" value="Genomic_DNA"/>
</dbReference>
<dbReference type="KEGG" id="ebla:JGUZn3_18730"/>
<dbReference type="RefSeq" id="WP_203413283.1">
    <property type="nucleotide sequence ID" value="NZ_CP060244.1"/>
</dbReference>
<accession>A0A7H1NTH7</accession>
<feature type="transmembrane region" description="Helical" evidence="1">
    <location>
        <begin position="126"/>
        <end position="147"/>
    </location>
</feature>
<keyword evidence="1" id="KW-1133">Transmembrane helix</keyword>
<organism evidence="2 3">
    <name type="scientific">Entomobacter blattae</name>
    <dbReference type="NCBI Taxonomy" id="2762277"/>
    <lineage>
        <taxon>Bacteria</taxon>
        <taxon>Pseudomonadati</taxon>
        <taxon>Pseudomonadota</taxon>
        <taxon>Alphaproteobacteria</taxon>
        <taxon>Acetobacterales</taxon>
        <taxon>Acetobacteraceae</taxon>
        <taxon>Entomobacter</taxon>
    </lineage>
</organism>
<protein>
    <submittedName>
        <fullName evidence="2">Uncharacterized protein</fullName>
    </submittedName>
</protein>
<feature type="transmembrane region" description="Helical" evidence="1">
    <location>
        <begin position="103"/>
        <end position="120"/>
    </location>
</feature>
<feature type="transmembrane region" description="Helical" evidence="1">
    <location>
        <begin position="65"/>
        <end position="82"/>
    </location>
</feature>
<feature type="transmembrane region" description="Helical" evidence="1">
    <location>
        <begin position="39"/>
        <end position="59"/>
    </location>
</feature>
<proteinExistence type="predicted"/>
<keyword evidence="1" id="KW-0472">Membrane</keyword>
<reference evidence="2 3" key="1">
    <citation type="submission" date="2020-08" db="EMBL/GenBank/DDBJ databases">
        <title>Complete genome sequence of Entomobacter blattae G55GP.</title>
        <authorList>
            <person name="Poehlein A."/>
            <person name="Guzman J."/>
            <person name="Daniel R."/>
            <person name="Vilcinskas A."/>
        </authorList>
    </citation>
    <scope>NUCLEOTIDE SEQUENCE [LARGE SCALE GENOMIC DNA]</scope>
    <source>
        <strain evidence="2 3">G55GP</strain>
    </source>
</reference>
<evidence type="ECO:0000256" key="1">
    <source>
        <dbReference type="SAM" id="Phobius"/>
    </source>
</evidence>
<evidence type="ECO:0000313" key="2">
    <source>
        <dbReference type="EMBL" id="QNT79087.1"/>
    </source>
</evidence>
<gene>
    <name evidence="2" type="ORF">JGUZn3_18730</name>
</gene>
<sequence>MSLSDFISKIDFWVLDRLFQPIADWLPERPSAIDVGMNFQLGALVFSAASLIAMVALMLGNFGGVIFNIIVWFYWVAFYVGLVRMRGLIRQGFMNPFREMLKGIRPFSFLFIILSVWQSLSVPSLLFLVAWFNALSNLVFFLGVYLVSCEVRPKKQKQKVPFGVLEKATR</sequence>
<name>A0A7H1NTH7_9PROT</name>
<dbReference type="AlphaFoldDB" id="A0A7H1NTH7"/>
<evidence type="ECO:0000313" key="3">
    <source>
        <dbReference type="Proteomes" id="UP000516349"/>
    </source>
</evidence>
<dbReference type="Proteomes" id="UP000516349">
    <property type="component" value="Chromosome"/>
</dbReference>
<keyword evidence="1" id="KW-0812">Transmembrane</keyword>
<keyword evidence="3" id="KW-1185">Reference proteome</keyword>